<dbReference type="GO" id="GO:0019867">
    <property type="term" value="C:outer membrane"/>
    <property type="evidence" value="ECO:0007669"/>
    <property type="project" value="InterPro"/>
</dbReference>
<sequence length="172" mass="19427">MTKLKCIIVLIISIPLLQGCGAYSFSGISISPETKTFQVNFFQNQSPRIFPGADQTFTNQLQDLILNQTNLSLTNSGGDIIYEGEIVQDYVSPNTATSDITAAQNRLTIAVNMRFYDAKDSTQDMEQRFSFFFDYPASSSENTIRDEALQIIFERITQDMFNATLAKWEVIF</sequence>
<protein>
    <recommendedName>
        <fullName evidence="3">Lipopolysaccharide-assembly</fullName>
    </recommendedName>
</protein>
<dbReference type="AlphaFoldDB" id="A0A918JWZ9"/>
<name>A0A918JWZ9_9FLAO</name>
<dbReference type="RefSeq" id="WP_189457523.1">
    <property type="nucleotide sequence ID" value="NZ_BMWS01000022.1"/>
</dbReference>
<dbReference type="InterPro" id="IPR007485">
    <property type="entry name" value="LPS_assembly_LptE"/>
</dbReference>
<proteinExistence type="predicted"/>
<organism evidence="1 2">
    <name type="scientific">Aquimarina muelleri</name>
    <dbReference type="NCBI Taxonomy" id="279356"/>
    <lineage>
        <taxon>Bacteria</taxon>
        <taxon>Pseudomonadati</taxon>
        <taxon>Bacteroidota</taxon>
        <taxon>Flavobacteriia</taxon>
        <taxon>Flavobacteriales</taxon>
        <taxon>Flavobacteriaceae</taxon>
        <taxon>Aquimarina</taxon>
    </lineage>
</organism>
<dbReference type="PROSITE" id="PS51257">
    <property type="entry name" value="PROKAR_LIPOPROTEIN"/>
    <property type="match status" value="1"/>
</dbReference>
<accession>A0A918JWZ9</accession>
<dbReference type="EMBL" id="BMWS01000022">
    <property type="protein sequence ID" value="GGX26660.1"/>
    <property type="molecule type" value="Genomic_DNA"/>
</dbReference>
<comment type="caution">
    <text evidence="1">The sequence shown here is derived from an EMBL/GenBank/DDBJ whole genome shotgun (WGS) entry which is preliminary data.</text>
</comment>
<dbReference type="Proteomes" id="UP000601108">
    <property type="component" value="Unassembled WGS sequence"/>
</dbReference>
<dbReference type="GO" id="GO:0043165">
    <property type="term" value="P:Gram-negative-bacterium-type cell outer membrane assembly"/>
    <property type="evidence" value="ECO:0007669"/>
    <property type="project" value="InterPro"/>
</dbReference>
<dbReference type="Pfam" id="PF04390">
    <property type="entry name" value="LptE"/>
    <property type="match status" value="1"/>
</dbReference>
<evidence type="ECO:0000313" key="2">
    <source>
        <dbReference type="Proteomes" id="UP000601108"/>
    </source>
</evidence>
<gene>
    <name evidence="1" type="ORF">GCM10007384_29720</name>
</gene>
<evidence type="ECO:0008006" key="3">
    <source>
        <dbReference type="Google" id="ProtNLM"/>
    </source>
</evidence>
<evidence type="ECO:0000313" key="1">
    <source>
        <dbReference type="EMBL" id="GGX26660.1"/>
    </source>
</evidence>
<reference evidence="1 2" key="1">
    <citation type="journal article" date="2014" name="Int. J. Syst. Evol. Microbiol.">
        <title>Complete genome sequence of Corynebacterium casei LMG S-19264T (=DSM 44701T), isolated from a smear-ripened cheese.</title>
        <authorList>
            <consortium name="US DOE Joint Genome Institute (JGI-PGF)"/>
            <person name="Walter F."/>
            <person name="Albersmeier A."/>
            <person name="Kalinowski J."/>
            <person name="Ruckert C."/>
        </authorList>
    </citation>
    <scope>NUCLEOTIDE SEQUENCE [LARGE SCALE GENOMIC DNA]</scope>
    <source>
        <strain evidence="1 2">KCTC 12285</strain>
    </source>
</reference>
<keyword evidence="2" id="KW-1185">Reference proteome</keyword>